<reference evidence="1" key="2">
    <citation type="submission" date="2022-06" db="EMBL/GenBank/DDBJ databases">
        <title>Thermospira aquatica gen. nov., sp. nov.</title>
        <authorList>
            <person name="Ben Ali Gam Z."/>
            <person name="Labat M."/>
        </authorList>
    </citation>
    <scope>NUCLEOTIDE SEQUENCE</scope>
    <source>
        <strain evidence="1">F1F22</strain>
    </source>
</reference>
<gene>
    <name evidence="1" type="ORF">KDW03_08775</name>
</gene>
<dbReference type="AlphaFoldDB" id="A0AAX3BBI6"/>
<organism evidence="1 2">
    <name type="scientific">Thermospira aquatica</name>
    <dbReference type="NCBI Taxonomy" id="2828656"/>
    <lineage>
        <taxon>Bacteria</taxon>
        <taxon>Pseudomonadati</taxon>
        <taxon>Spirochaetota</taxon>
        <taxon>Spirochaetia</taxon>
        <taxon>Brevinematales</taxon>
        <taxon>Thermospiraceae</taxon>
        <taxon>Thermospira</taxon>
    </lineage>
</organism>
<keyword evidence="2" id="KW-1185">Reference proteome</keyword>
<dbReference type="RefSeq" id="WP_271434709.1">
    <property type="nucleotide sequence ID" value="NZ_CP073355.1"/>
</dbReference>
<proteinExistence type="predicted"/>
<sequence>MRKIYLSLVLLLVSSWVFGGVVFQVYGDWTTLAMEKVNEDITNAESKKVDSGWIVGGSVGIEVIKGLSLGGKIEYLSAFH</sequence>
<reference evidence="1" key="1">
    <citation type="submission" date="2021-04" db="EMBL/GenBank/DDBJ databases">
        <authorList>
            <person name="Postec A."/>
        </authorList>
    </citation>
    <scope>NUCLEOTIDE SEQUENCE</scope>
    <source>
        <strain evidence="1">F1F22</strain>
    </source>
</reference>
<accession>A0AAX3BBI6</accession>
<dbReference type="Proteomes" id="UP001056539">
    <property type="component" value="Chromosome"/>
</dbReference>
<name>A0AAX3BBI6_9SPIR</name>
<dbReference type="KEGG" id="taqu:KDW03_08775"/>
<protein>
    <submittedName>
        <fullName evidence="1">Uncharacterized protein</fullName>
    </submittedName>
</protein>
<evidence type="ECO:0000313" key="2">
    <source>
        <dbReference type="Proteomes" id="UP001056539"/>
    </source>
</evidence>
<evidence type="ECO:0000313" key="1">
    <source>
        <dbReference type="EMBL" id="URA09575.1"/>
    </source>
</evidence>
<dbReference type="EMBL" id="CP073355">
    <property type="protein sequence ID" value="URA09575.1"/>
    <property type="molecule type" value="Genomic_DNA"/>
</dbReference>